<keyword evidence="2" id="KW-0614">Plasmid</keyword>
<organism evidence="2 3">
    <name type="scientific">Lawsonia intracellularis (strain PHE/MN1-00)</name>
    <dbReference type="NCBI Taxonomy" id="363253"/>
    <lineage>
        <taxon>Bacteria</taxon>
        <taxon>Pseudomonadati</taxon>
        <taxon>Thermodesulfobacteriota</taxon>
        <taxon>Desulfovibrionia</taxon>
        <taxon>Desulfovibrionales</taxon>
        <taxon>Desulfovibrionaceae</taxon>
        <taxon>Lawsonia</taxon>
    </lineage>
</organism>
<dbReference type="HOGENOM" id="CLU_070805_0_0_7"/>
<dbReference type="KEGG" id="lip:LIC067"/>
<feature type="domain" description="Bacteriophage Mu GpT" evidence="1">
    <location>
        <begin position="3"/>
        <end position="286"/>
    </location>
</feature>
<proteinExistence type="predicted"/>
<evidence type="ECO:0000259" key="1">
    <source>
        <dbReference type="Pfam" id="PF10124"/>
    </source>
</evidence>
<name>Q1MNR4_LAWIP</name>
<dbReference type="OrthoDB" id="9804833at2"/>
<dbReference type="InterPro" id="IPR018774">
    <property type="entry name" value="Phage_Mu_GpT"/>
</dbReference>
<gene>
    <name evidence="2" type="ordered locus">LIC067</name>
</gene>
<dbReference type="Proteomes" id="UP000002430">
    <property type="component" value="Plasmid 3"/>
</dbReference>
<sequence>MAATHVPSSSASNTYGWLGQFPKLKEWIGNRVFQDIAEHEYTVANKLYEATVSIPLTAIEDDELGVYKPLYLEMGYAAAVHPDELVFKLLAEGHTTKCSDGHNFFDTAHVIYENEDGSGAETTVSNSLSPTVSGVKNVVVVVDPVAPWFLLDVSRPLRPLLFQERSLPELQVITNPENEHVFTTDSIPFGVRYRCNAGYGFWQMAVRSTEPLNAESFERALMTIRSFTADGGRPLGLGRGGKEGLVLVVPSVHLSSARKVIVAERLDNGSSNIWYDSATIIDCPWLG</sequence>
<geneLocation type="plasmid" evidence="3">
    <name>pLaw3</name>
</geneLocation>
<dbReference type="Pfam" id="PF10124">
    <property type="entry name" value="Mu-like_gpT"/>
    <property type="match status" value="1"/>
</dbReference>
<reference evidence="2 3" key="1">
    <citation type="submission" date="2005-11" db="EMBL/GenBank/DDBJ databases">
        <title>The complete genome sequence of Lawsonia intracellularis: the causative agent of proliferative enteropathy.</title>
        <authorList>
            <person name="Kaur K."/>
            <person name="Zhang Q."/>
            <person name="Beckler D."/>
            <person name="Munir S."/>
            <person name="Li L."/>
            <person name="Kinsley K."/>
            <person name="Herron L."/>
            <person name="Peterson A."/>
            <person name="May B."/>
            <person name="Singh S."/>
            <person name="Gebhart C."/>
            <person name="Kapur V."/>
        </authorList>
    </citation>
    <scope>NUCLEOTIDE SEQUENCE [LARGE SCALE GENOMIC DNA]</scope>
    <source>
        <strain evidence="2 3">PHE/MN1-00</strain>
        <plasmid evidence="3">pLaw3</plasmid>
    </source>
</reference>
<evidence type="ECO:0000313" key="3">
    <source>
        <dbReference type="Proteomes" id="UP000002430"/>
    </source>
</evidence>
<dbReference type="RefSeq" id="WP_011527386.1">
    <property type="nucleotide sequence ID" value="NC_008014.1"/>
</dbReference>
<evidence type="ECO:0000313" key="2">
    <source>
        <dbReference type="EMBL" id="CAJ54019.1"/>
    </source>
</evidence>
<keyword evidence="3" id="KW-1185">Reference proteome</keyword>
<protein>
    <recommendedName>
        <fullName evidence="1">Bacteriophage Mu GpT domain-containing protein</fullName>
    </recommendedName>
</protein>
<dbReference type="EMBL" id="AM180255">
    <property type="protein sequence ID" value="CAJ54019.1"/>
    <property type="molecule type" value="Genomic_DNA"/>
</dbReference>
<accession>Q1MNR4</accession>
<dbReference type="AlphaFoldDB" id="Q1MNR4"/>